<protein>
    <submittedName>
        <fullName evidence="1">Uncharacterized protein</fullName>
    </submittedName>
</protein>
<evidence type="ECO:0000313" key="1">
    <source>
        <dbReference type="EMBL" id="KAJ9109026.1"/>
    </source>
</evidence>
<reference evidence="1" key="1">
    <citation type="submission" date="2023-04" db="EMBL/GenBank/DDBJ databases">
        <title>Draft Genome sequencing of Naganishia species isolated from polar environments using Oxford Nanopore Technology.</title>
        <authorList>
            <person name="Leo P."/>
            <person name="Venkateswaran K."/>
        </authorList>
    </citation>
    <scope>NUCLEOTIDE SEQUENCE</scope>
    <source>
        <strain evidence="1">MNA-CCFEE 5423</strain>
    </source>
</reference>
<gene>
    <name evidence="1" type="ORF">QFC21_000352</name>
</gene>
<comment type="caution">
    <text evidence="1">The sequence shown here is derived from an EMBL/GenBank/DDBJ whole genome shotgun (WGS) entry which is preliminary data.</text>
</comment>
<keyword evidence="2" id="KW-1185">Reference proteome</keyword>
<sequence length="383" mass="43793">MLRKGQEGHVRAEKDLLAAAANASDATSRWIVKLHYSFQILDFEGGGDLLNLLVERDTFSEDFTRFYVAEMILALEATHKLGFIHRDVKPDNFLFNKDGHLKISDFGLANSLHWAYDTAYYDQQRRALLKRHGIDLEEPSKTKVRTLKRREVEALLGQEWLDQGQGMLTWRDNKRRKMAFSICGTNSYMSPEVIRGMGYGFSCDWWSLGVIAFECLYGYPPFVSNSRHLTRQKILNWRDTLRFPIKPKVSRECTDFLTKLLCEPEDRLGSMATASTNRPNSIMFSERNPEYRATTVGKVGLGDDGATQIKAHPWFKKISWDSIHLEMAPYQPNLRDDDDTRHFEDGIADEPLCAPGAGLADVTRDPMLADKKHGAELLRLRKG</sequence>
<name>A0ACC2WCA9_9TREE</name>
<dbReference type="EMBL" id="JASBWT010000001">
    <property type="protein sequence ID" value="KAJ9109026.1"/>
    <property type="molecule type" value="Genomic_DNA"/>
</dbReference>
<organism evidence="1 2">
    <name type="scientific">Naganishia friedmannii</name>
    <dbReference type="NCBI Taxonomy" id="89922"/>
    <lineage>
        <taxon>Eukaryota</taxon>
        <taxon>Fungi</taxon>
        <taxon>Dikarya</taxon>
        <taxon>Basidiomycota</taxon>
        <taxon>Agaricomycotina</taxon>
        <taxon>Tremellomycetes</taxon>
        <taxon>Filobasidiales</taxon>
        <taxon>Filobasidiaceae</taxon>
        <taxon>Naganishia</taxon>
    </lineage>
</organism>
<proteinExistence type="predicted"/>
<evidence type="ECO:0000313" key="2">
    <source>
        <dbReference type="Proteomes" id="UP001227268"/>
    </source>
</evidence>
<dbReference type="Proteomes" id="UP001227268">
    <property type="component" value="Unassembled WGS sequence"/>
</dbReference>
<accession>A0ACC2WCA9</accession>